<evidence type="ECO:0000313" key="3">
    <source>
        <dbReference type="Proteomes" id="UP000031443"/>
    </source>
</evidence>
<organism evidence="2 3">
    <name type="scientific">Chelonia mydas</name>
    <name type="common">Green sea-turtle</name>
    <name type="synonym">Chelonia agassizi</name>
    <dbReference type="NCBI Taxonomy" id="8469"/>
    <lineage>
        <taxon>Eukaryota</taxon>
        <taxon>Metazoa</taxon>
        <taxon>Chordata</taxon>
        <taxon>Craniata</taxon>
        <taxon>Vertebrata</taxon>
        <taxon>Euteleostomi</taxon>
        <taxon>Archelosauria</taxon>
        <taxon>Testudinata</taxon>
        <taxon>Testudines</taxon>
        <taxon>Cryptodira</taxon>
        <taxon>Durocryptodira</taxon>
        <taxon>Americhelydia</taxon>
        <taxon>Chelonioidea</taxon>
        <taxon>Cheloniidae</taxon>
        <taxon>Chelonia</taxon>
    </lineage>
</organism>
<evidence type="ECO:0000256" key="1">
    <source>
        <dbReference type="SAM" id="MobiDB-lite"/>
    </source>
</evidence>
<reference evidence="3" key="1">
    <citation type="journal article" date="2013" name="Nat. Genet.">
        <title>The draft genomes of soft-shell turtle and green sea turtle yield insights into the development and evolution of the turtle-specific body plan.</title>
        <authorList>
            <person name="Wang Z."/>
            <person name="Pascual-Anaya J."/>
            <person name="Zadissa A."/>
            <person name="Li W."/>
            <person name="Niimura Y."/>
            <person name="Huang Z."/>
            <person name="Li C."/>
            <person name="White S."/>
            <person name="Xiong Z."/>
            <person name="Fang D."/>
            <person name="Wang B."/>
            <person name="Ming Y."/>
            <person name="Chen Y."/>
            <person name="Zheng Y."/>
            <person name="Kuraku S."/>
            <person name="Pignatelli M."/>
            <person name="Herrero J."/>
            <person name="Beal K."/>
            <person name="Nozawa M."/>
            <person name="Li Q."/>
            <person name="Wang J."/>
            <person name="Zhang H."/>
            <person name="Yu L."/>
            <person name="Shigenobu S."/>
            <person name="Wang J."/>
            <person name="Liu J."/>
            <person name="Flicek P."/>
            <person name="Searle S."/>
            <person name="Wang J."/>
            <person name="Kuratani S."/>
            <person name="Yin Y."/>
            <person name="Aken B."/>
            <person name="Zhang G."/>
            <person name="Irie N."/>
        </authorList>
    </citation>
    <scope>NUCLEOTIDE SEQUENCE [LARGE SCALE GENOMIC DNA]</scope>
</reference>
<feature type="compositionally biased region" description="Basic residues" evidence="1">
    <location>
        <begin position="65"/>
        <end position="75"/>
    </location>
</feature>
<sequence length="99" mass="11023">MLTLGLILSSHQVEPPVAGLGCSSQDDGEQDRGPLHCYHHLLKGDLQNQCRCIDCSSAKTVPPGRRLRQRPRSRSHHGEQGVQRAENRLRVGLNHPMDL</sequence>
<dbReference type="EMBL" id="KB472190">
    <property type="protein sequence ID" value="EMP42480.1"/>
    <property type="molecule type" value="Genomic_DNA"/>
</dbReference>
<protein>
    <submittedName>
        <fullName evidence="2">Uncharacterized protein</fullName>
    </submittedName>
</protein>
<accession>M7C2S6</accession>
<dbReference type="AlphaFoldDB" id="M7C2S6"/>
<gene>
    <name evidence="2" type="ORF">UY3_00251</name>
</gene>
<proteinExistence type="predicted"/>
<dbReference type="Proteomes" id="UP000031443">
    <property type="component" value="Unassembled WGS sequence"/>
</dbReference>
<name>M7C2S6_CHEMY</name>
<evidence type="ECO:0000313" key="2">
    <source>
        <dbReference type="EMBL" id="EMP42480.1"/>
    </source>
</evidence>
<keyword evidence="3" id="KW-1185">Reference proteome</keyword>
<feature type="region of interest" description="Disordered" evidence="1">
    <location>
        <begin position="60"/>
        <end position="99"/>
    </location>
</feature>